<dbReference type="EMBL" id="CP002737">
    <property type="protein sequence ID" value="AEF96855.1"/>
    <property type="molecule type" value="Genomic_DNA"/>
</dbReference>
<dbReference type="Proteomes" id="UP000009227">
    <property type="component" value="Chromosome"/>
</dbReference>
<dbReference type="GeneID" id="10644181"/>
<dbReference type="GO" id="GO:0006450">
    <property type="term" value="P:regulation of translational fidelity"/>
    <property type="evidence" value="ECO:0007669"/>
    <property type="project" value="InterPro"/>
</dbReference>
<accession>F6BEQ8</accession>
<reference evidence="1 2" key="1">
    <citation type="submission" date="2011-05" db="EMBL/GenBank/DDBJ databases">
        <title>Complete sequence of Methanotorris igneus Kol 5.</title>
        <authorList>
            <consortium name="US DOE Joint Genome Institute"/>
            <person name="Lucas S."/>
            <person name="Han J."/>
            <person name="Lapidus A."/>
            <person name="Cheng J.-F."/>
            <person name="Goodwin L."/>
            <person name="Pitluck S."/>
            <person name="Peters L."/>
            <person name="Mikhailova N."/>
            <person name="Chertkov O."/>
            <person name="Han C."/>
            <person name="Tapia R."/>
            <person name="Land M."/>
            <person name="Hauser L."/>
            <person name="Kyrpides N."/>
            <person name="Ivanova N."/>
            <person name="Pagani I."/>
            <person name="Sieprawska-Lupa M."/>
            <person name="Whitman W."/>
            <person name="Woyke T."/>
        </authorList>
    </citation>
    <scope>NUCLEOTIDE SEQUENCE [LARGE SCALE GENOMIC DNA]</scope>
    <source>
        <strain evidence="2">DSM 5666 / JCM 11834 / Kol 5</strain>
    </source>
</reference>
<dbReference type="OrthoDB" id="64808at2157"/>
<dbReference type="GO" id="GO:0016740">
    <property type="term" value="F:transferase activity"/>
    <property type="evidence" value="ECO:0007669"/>
    <property type="project" value="UniProtKB-KW"/>
</dbReference>
<dbReference type="InterPro" id="IPR003837">
    <property type="entry name" value="GatC"/>
</dbReference>
<protein>
    <submittedName>
        <fullName evidence="1">Asp/Glu amidotransferase, subunit C</fullName>
    </submittedName>
</protein>
<dbReference type="SUPFAM" id="SSF141000">
    <property type="entry name" value="Glu-tRNAGln amidotransferase C subunit"/>
    <property type="match status" value="1"/>
</dbReference>
<keyword evidence="2" id="KW-1185">Reference proteome</keyword>
<keyword evidence="1" id="KW-0808">Transferase</keyword>
<dbReference type="Pfam" id="PF02686">
    <property type="entry name" value="GatC"/>
    <property type="match status" value="1"/>
</dbReference>
<dbReference type="AlphaFoldDB" id="F6BEQ8"/>
<name>F6BEQ8_METIK</name>
<organism evidence="2">
    <name type="scientific">Methanotorris igneus (strain DSM 5666 / JCM 11834 / Kol 5)</name>
    <dbReference type="NCBI Taxonomy" id="880724"/>
    <lineage>
        <taxon>Archaea</taxon>
        <taxon>Methanobacteriati</taxon>
        <taxon>Methanobacteriota</taxon>
        <taxon>Methanomada group</taxon>
        <taxon>Methanococci</taxon>
        <taxon>Methanococcales</taxon>
        <taxon>Methanocaldococcaceae</taxon>
        <taxon>Methanotorris</taxon>
    </lineage>
</organism>
<sequence length="79" mass="9245">MVDIEKIKKEADEIIKEFSKVLESFELDEEETYYILDTKNVLRTDDEPSLDENFRDDVLSIAPKTKDGYVVVEKGKWSN</sequence>
<proteinExistence type="predicted"/>
<evidence type="ECO:0000313" key="2">
    <source>
        <dbReference type="Proteomes" id="UP000009227"/>
    </source>
</evidence>
<dbReference type="InterPro" id="IPR010120">
    <property type="entry name" value="Glu-ADT_subunit_C_archaea"/>
</dbReference>
<dbReference type="KEGG" id="mig:Metig_1318"/>
<dbReference type="HOGENOM" id="CLU_196465_0_0_2"/>
<dbReference type="RefSeq" id="WP_013799452.1">
    <property type="nucleotide sequence ID" value="NC_015562.1"/>
</dbReference>
<dbReference type="InterPro" id="IPR036113">
    <property type="entry name" value="Asp/Glu-ADT_sf_sub_c"/>
</dbReference>
<dbReference type="NCBIfam" id="TIGR01827">
    <property type="entry name" value="gatC_rel"/>
    <property type="match status" value="1"/>
</dbReference>
<gene>
    <name evidence="1" type="ordered locus">Metig_1318</name>
</gene>
<dbReference type="NCBIfam" id="NF000681">
    <property type="entry name" value="PRK00034.3-1"/>
    <property type="match status" value="1"/>
</dbReference>
<dbReference type="STRING" id="880724.Metig_1318"/>
<evidence type="ECO:0000313" key="1">
    <source>
        <dbReference type="EMBL" id="AEF96855.1"/>
    </source>
</evidence>